<evidence type="ECO:0000313" key="1">
    <source>
        <dbReference type="EMBL" id="SHF58884.1"/>
    </source>
</evidence>
<proteinExistence type="predicted"/>
<accession>A0A1M5CVW7</accession>
<dbReference type="AlphaFoldDB" id="A0A1M5CVW7"/>
<dbReference type="PROSITE" id="PS51257">
    <property type="entry name" value="PROKAR_LIPOPROTEIN"/>
    <property type="match status" value="1"/>
</dbReference>
<evidence type="ECO:0008006" key="3">
    <source>
        <dbReference type="Google" id="ProtNLM"/>
    </source>
</evidence>
<dbReference type="InterPro" id="IPR043504">
    <property type="entry name" value="Peptidase_S1_PA_chymotrypsin"/>
</dbReference>
<dbReference type="STRING" id="1194090.SAMN05443144_110108"/>
<protein>
    <recommendedName>
        <fullName evidence="3">Trypsin</fullName>
    </recommendedName>
</protein>
<reference evidence="1 2" key="1">
    <citation type="submission" date="2016-11" db="EMBL/GenBank/DDBJ databases">
        <authorList>
            <person name="Jaros S."/>
            <person name="Januszkiewicz K."/>
            <person name="Wedrychowicz H."/>
        </authorList>
    </citation>
    <scope>NUCLEOTIDE SEQUENCE [LARGE SCALE GENOMIC DNA]</scope>
    <source>
        <strain evidence="1 2">DSM 21986</strain>
    </source>
</reference>
<dbReference type="RefSeq" id="WP_139240281.1">
    <property type="nucleotide sequence ID" value="NZ_FQUS01000010.1"/>
</dbReference>
<organism evidence="1 2">
    <name type="scientific">Fodinibius roseus</name>
    <dbReference type="NCBI Taxonomy" id="1194090"/>
    <lineage>
        <taxon>Bacteria</taxon>
        <taxon>Pseudomonadati</taxon>
        <taxon>Balneolota</taxon>
        <taxon>Balneolia</taxon>
        <taxon>Balneolales</taxon>
        <taxon>Balneolaceae</taxon>
        <taxon>Fodinibius</taxon>
    </lineage>
</organism>
<dbReference type="Gene3D" id="2.40.10.10">
    <property type="entry name" value="Trypsin-like serine proteases"/>
    <property type="match status" value="1"/>
</dbReference>
<dbReference type="InterPro" id="IPR009003">
    <property type="entry name" value="Peptidase_S1_PA"/>
</dbReference>
<dbReference type="OrthoDB" id="9342482at2"/>
<dbReference type="SUPFAM" id="SSF50494">
    <property type="entry name" value="Trypsin-like serine proteases"/>
    <property type="match status" value="1"/>
</dbReference>
<name>A0A1M5CVW7_9BACT</name>
<sequence>MKEKKYSIIQGYRSRQKYLVGILGILFITAALFSCDMQDLGTNANQNLENNYRSTSTSDQSDFNNTVQPYTFTHNLSDSVPVVTMPPVEVQTLLSEDRAEPQQNRSPVPPRFGKALEVSIDSENKGRWDELTNGDRLWRLRIASGGAYCINLIFDRFELPPGGKLFIYNEDQSTVLGPFNEEHNKSSGRFSTLPVSGAQITLEYYEPGGQWDNTELRIANVIHAYRNIFGRDNENSTLDLGDSGSCNINVNCPSALGWQDESRSVAMVLVDQNTRLCSGALVNNVLEDRTPYFLSAFHCADRLTPNGSLSSAEIADAEDWLFWFNYKSETCSDPNSEPGHNAVSGASFRAANSDSDFLLLELSNIPPQA</sequence>
<dbReference type="EMBL" id="FQUS01000010">
    <property type="protein sequence ID" value="SHF58884.1"/>
    <property type="molecule type" value="Genomic_DNA"/>
</dbReference>
<dbReference type="PANTHER" id="PTHR36234:SF5">
    <property type="entry name" value="LYSYL ENDOPEPTIDASE"/>
    <property type="match status" value="1"/>
</dbReference>
<keyword evidence="2" id="KW-1185">Reference proteome</keyword>
<evidence type="ECO:0000313" key="2">
    <source>
        <dbReference type="Proteomes" id="UP000184041"/>
    </source>
</evidence>
<dbReference type="PANTHER" id="PTHR36234">
    <property type="entry name" value="LYSYL ENDOPEPTIDASE"/>
    <property type="match status" value="1"/>
</dbReference>
<gene>
    <name evidence="1" type="ORF">SAMN05443144_110108</name>
</gene>
<dbReference type="Proteomes" id="UP000184041">
    <property type="component" value="Unassembled WGS sequence"/>
</dbReference>